<evidence type="ECO:0000259" key="5">
    <source>
        <dbReference type="Pfam" id="PF12819"/>
    </source>
</evidence>
<evidence type="ECO:0000313" key="7">
    <source>
        <dbReference type="RefSeq" id="XP_020104325.1"/>
    </source>
</evidence>
<evidence type="ECO:0000256" key="3">
    <source>
        <dbReference type="ARBA" id="ARBA00022737"/>
    </source>
</evidence>
<accession>A0A6P5GG35</accession>
<keyword evidence="6" id="KW-1185">Reference proteome</keyword>
<keyword evidence="4" id="KW-0732">Signal</keyword>
<evidence type="ECO:0000313" key="6">
    <source>
        <dbReference type="Proteomes" id="UP000515123"/>
    </source>
</evidence>
<reference evidence="7" key="2">
    <citation type="submission" date="2025-08" db="UniProtKB">
        <authorList>
            <consortium name="RefSeq"/>
        </authorList>
    </citation>
    <scope>IDENTIFICATION</scope>
    <source>
        <tissue evidence="7">Leaf</tissue>
    </source>
</reference>
<feature type="domain" description="Malectin-like" evidence="5">
    <location>
        <begin position="31"/>
        <end position="352"/>
    </location>
</feature>
<dbReference type="GO" id="GO:0016020">
    <property type="term" value="C:membrane"/>
    <property type="evidence" value="ECO:0007669"/>
    <property type="project" value="UniProtKB-SubCell"/>
</dbReference>
<dbReference type="Gene3D" id="3.80.10.10">
    <property type="entry name" value="Ribonuclease Inhibitor"/>
    <property type="match status" value="1"/>
</dbReference>
<dbReference type="Proteomes" id="UP000515123">
    <property type="component" value="Linkage group 15"/>
</dbReference>
<organism evidence="6 7">
    <name type="scientific">Ananas comosus</name>
    <name type="common">Pineapple</name>
    <name type="synonym">Ananas ananas</name>
    <dbReference type="NCBI Taxonomy" id="4615"/>
    <lineage>
        <taxon>Eukaryota</taxon>
        <taxon>Viridiplantae</taxon>
        <taxon>Streptophyta</taxon>
        <taxon>Embryophyta</taxon>
        <taxon>Tracheophyta</taxon>
        <taxon>Spermatophyta</taxon>
        <taxon>Magnoliopsida</taxon>
        <taxon>Liliopsida</taxon>
        <taxon>Poales</taxon>
        <taxon>Bromeliaceae</taxon>
        <taxon>Bromelioideae</taxon>
        <taxon>Ananas</taxon>
    </lineage>
</organism>
<dbReference type="GeneID" id="109721245"/>
<dbReference type="Pfam" id="PF00560">
    <property type="entry name" value="LRR_1"/>
    <property type="match status" value="2"/>
</dbReference>
<dbReference type="Gene3D" id="2.60.120.430">
    <property type="entry name" value="Galactose-binding lectin"/>
    <property type="match status" value="2"/>
</dbReference>
<feature type="chain" id="PRO_5028273880" evidence="4">
    <location>
        <begin position="23"/>
        <end position="511"/>
    </location>
</feature>
<dbReference type="PANTHER" id="PTHR45631:SF45">
    <property type="entry name" value="LEUCINE-RICH REPEAT (LRR) FAMILY PROTEIN"/>
    <property type="match status" value="1"/>
</dbReference>
<evidence type="ECO:0000256" key="4">
    <source>
        <dbReference type="SAM" id="SignalP"/>
    </source>
</evidence>
<dbReference type="InterPro" id="IPR001611">
    <property type="entry name" value="Leu-rich_rpt"/>
</dbReference>
<sequence>MRFSFCSLLLLLVATGPSQNDALPLPRGYYINCGAAEEETIGSIRWLKDEGFTSSGNATKIAAPTVVPVLSTLRFFPDASARKHCYEIPVIKGAKYLVRTTYFYGAFDGGDAPPVFDQIVEGTWWSTVDTADAYAQGLAAYYEIVVAAQGRMISVCLARNNATASSGSPFISALELVSLEDSMYNSTDFESFALNTIARHGFGYNGPIISYPDDQFSRYWAPFKDANPVVQSHSNISSADFWNLPPEKALQTALTTSRGKQLVVHWPDLELPNASYHLVLYFQDNRTPSPFSWRVFDVTVNGEDFYRGLNVSTAGVVVYGTQVQLGGKTQITLTPDESSPVGPVINAGEIFLVVPLGGRTVTRDVIAMEELKRSLKNPPPDWSGDPCLPPEHSWTGVVCSPKDFRVEALNLTNYGLSGSLPDGILNMTALTHIYLGGNKLSGPIPDLGELRNLVNVHLNDNQFSGPIPSALGTLESLTQLYLQNNKLTGKIPDTLRKKPGLDMQTHGNQLS</sequence>
<protein>
    <submittedName>
        <fullName evidence="7">Probable LRR receptor-like serine/threonine-protein kinase MEE39</fullName>
    </submittedName>
</protein>
<dbReference type="SUPFAM" id="SSF52058">
    <property type="entry name" value="L domain-like"/>
    <property type="match status" value="1"/>
</dbReference>
<keyword evidence="2" id="KW-0433">Leucine-rich repeat</keyword>
<keyword evidence="3" id="KW-0677">Repeat</keyword>
<feature type="signal peptide" evidence="4">
    <location>
        <begin position="1"/>
        <end position="22"/>
    </location>
</feature>
<name>A0A6P5GG35_ANACO</name>
<dbReference type="OrthoDB" id="1394818at2759"/>
<dbReference type="PANTHER" id="PTHR45631">
    <property type="entry name" value="OS07G0107800 PROTEIN-RELATED"/>
    <property type="match status" value="1"/>
</dbReference>
<comment type="subcellular location">
    <subcellularLocation>
        <location evidence="1">Membrane</location>
        <topology evidence="1">Single-pass membrane protein</topology>
    </subcellularLocation>
</comment>
<evidence type="ECO:0000256" key="2">
    <source>
        <dbReference type="ARBA" id="ARBA00022614"/>
    </source>
</evidence>
<proteinExistence type="predicted"/>
<dbReference type="RefSeq" id="XP_020104325.1">
    <property type="nucleotide sequence ID" value="XM_020248736.1"/>
</dbReference>
<dbReference type="Gramene" id="Aco004012.1.mrna1">
    <property type="protein sequence ID" value="Aco004012.1.mrna1"/>
    <property type="gene ID" value="Aco004012.1.path1"/>
</dbReference>
<dbReference type="AlphaFoldDB" id="A0A6P5GG35"/>
<dbReference type="FunFam" id="3.80.10.10:FF:000383">
    <property type="entry name" value="Leucine-rich repeat receptor protein kinase EMS1"/>
    <property type="match status" value="1"/>
</dbReference>
<dbReference type="InterPro" id="IPR032675">
    <property type="entry name" value="LRR_dom_sf"/>
</dbReference>
<dbReference type="Pfam" id="PF12819">
    <property type="entry name" value="Malectin_like"/>
    <property type="match status" value="1"/>
</dbReference>
<reference evidence="6" key="1">
    <citation type="journal article" date="2015" name="Nat. Genet.">
        <title>The pineapple genome and the evolution of CAM photosynthesis.</title>
        <authorList>
            <person name="Ming R."/>
            <person name="VanBuren R."/>
            <person name="Wai C.M."/>
            <person name="Tang H."/>
            <person name="Schatz M.C."/>
            <person name="Bowers J.E."/>
            <person name="Lyons E."/>
            <person name="Wang M.L."/>
            <person name="Chen J."/>
            <person name="Biggers E."/>
            <person name="Zhang J."/>
            <person name="Huang L."/>
            <person name="Zhang L."/>
            <person name="Miao W."/>
            <person name="Zhang J."/>
            <person name="Ye Z."/>
            <person name="Miao C."/>
            <person name="Lin Z."/>
            <person name="Wang H."/>
            <person name="Zhou H."/>
            <person name="Yim W.C."/>
            <person name="Priest H.D."/>
            <person name="Zheng C."/>
            <person name="Woodhouse M."/>
            <person name="Edger P.P."/>
            <person name="Guyot R."/>
            <person name="Guo H.B."/>
            <person name="Guo H."/>
            <person name="Zheng G."/>
            <person name="Singh R."/>
            <person name="Sharma A."/>
            <person name="Min X."/>
            <person name="Zheng Y."/>
            <person name="Lee H."/>
            <person name="Gurtowski J."/>
            <person name="Sedlazeck F.J."/>
            <person name="Harkess A."/>
            <person name="McKain M.R."/>
            <person name="Liao Z."/>
            <person name="Fang J."/>
            <person name="Liu J."/>
            <person name="Zhang X."/>
            <person name="Zhang Q."/>
            <person name="Hu W."/>
            <person name="Qin Y."/>
            <person name="Wang K."/>
            <person name="Chen L.Y."/>
            <person name="Shirley N."/>
            <person name="Lin Y.R."/>
            <person name="Liu L.Y."/>
            <person name="Hernandez A.G."/>
            <person name="Wright C.L."/>
            <person name="Bulone V."/>
            <person name="Tuskan G.A."/>
            <person name="Heath K."/>
            <person name="Zee F."/>
            <person name="Moore P.H."/>
            <person name="Sunkar R."/>
            <person name="Leebens-Mack J.H."/>
            <person name="Mockler T."/>
            <person name="Bennetzen J.L."/>
            <person name="Freeling M."/>
            <person name="Sankoff D."/>
            <person name="Paterson A.H."/>
            <person name="Zhu X."/>
            <person name="Yang X."/>
            <person name="Smith J.A."/>
            <person name="Cushman J.C."/>
            <person name="Paull R.E."/>
            <person name="Yu Q."/>
        </authorList>
    </citation>
    <scope>NUCLEOTIDE SEQUENCE [LARGE SCALE GENOMIC DNA]</scope>
    <source>
        <strain evidence="6">cv. F153</strain>
    </source>
</reference>
<gene>
    <name evidence="7" type="primary">LOC109721245</name>
</gene>
<evidence type="ECO:0000256" key="1">
    <source>
        <dbReference type="ARBA" id="ARBA00004167"/>
    </source>
</evidence>
<dbReference type="InterPro" id="IPR024788">
    <property type="entry name" value="Malectin-like_Carb-bd_dom"/>
</dbReference>